<dbReference type="AlphaFoldDB" id="A0A182N4K4"/>
<dbReference type="PROSITE" id="PS50191">
    <property type="entry name" value="CRAL_TRIO"/>
    <property type="match status" value="1"/>
</dbReference>
<dbReference type="SUPFAM" id="SSF52087">
    <property type="entry name" value="CRAL/TRIO domain"/>
    <property type="match status" value="1"/>
</dbReference>
<dbReference type="VEuPathDB" id="VectorBase:ADIR002569"/>
<protein>
    <recommendedName>
        <fullName evidence="1">CRAL-TRIO domain-containing protein</fullName>
    </recommendedName>
</protein>
<evidence type="ECO:0000259" key="1">
    <source>
        <dbReference type="PROSITE" id="PS50191"/>
    </source>
</evidence>
<dbReference type="STRING" id="7168.A0A182N4K4"/>
<name>A0A182N4K4_9DIPT</name>
<organism evidence="2 3">
    <name type="scientific">Anopheles dirus</name>
    <dbReference type="NCBI Taxonomy" id="7168"/>
    <lineage>
        <taxon>Eukaryota</taxon>
        <taxon>Metazoa</taxon>
        <taxon>Ecdysozoa</taxon>
        <taxon>Arthropoda</taxon>
        <taxon>Hexapoda</taxon>
        <taxon>Insecta</taxon>
        <taxon>Pterygota</taxon>
        <taxon>Neoptera</taxon>
        <taxon>Endopterygota</taxon>
        <taxon>Diptera</taxon>
        <taxon>Nematocera</taxon>
        <taxon>Culicoidea</taxon>
        <taxon>Culicidae</taxon>
        <taxon>Anophelinae</taxon>
        <taxon>Anopheles</taxon>
    </lineage>
</organism>
<dbReference type="EnsemblMetazoa" id="ADIR002569-RA">
    <property type="protein sequence ID" value="ADIR002569-PA"/>
    <property type="gene ID" value="ADIR002569"/>
</dbReference>
<dbReference type="InterPro" id="IPR001251">
    <property type="entry name" value="CRAL-TRIO_dom"/>
</dbReference>
<dbReference type="SUPFAM" id="SSF46938">
    <property type="entry name" value="CRAL/TRIO N-terminal domain"/>
    <property type="match status" value="1"/>
</dbReference>
<accession>A0A182N4K4</accession>
<dbReference type="PANTHER" id="PTHR10174">
    <property type="entry name" value="ALPHA-TOCOPHEROL TRANSFER PROTEIN-RELATED"/>
    <property type="match status" value="1"/>
</dbReference>
<dbReference type="InterPro" id="IPR036273">
    <property type="entry name" value="CRAL/TRIO_N_dom_sf"/>
</dbReference>
<dbReference type="Proteomes" id="UP000075884">
    <property type="component" value="Unassembled WGS sequence"/>
</dbReference>
<dbReference type="Pfam" id="PF00650">
    <property type="entry name" value="CRAL_TRIO"/>
    <property type="match status" value="1"/>
</dbReference>
<dbReference type="PANTHER" id="PTHR10174:SF130">
    <property type="entry name" value="ALPHA-TOCOPHEROL TRANSFER PROTEIN-LIKE"/>
    <property type="match status" value="1"/>
</dbReference>
<evidence type="ECO:0000313" key="3">
    <source>
        <dbReference type="Proteomes" id="UP000075884"/>
    </source>
</evidence>
<dbReference type="SMART" id="SM00516">
    <property type="entry name" value="SEC14"/>
    <property type="match status" value="1"/>
</dbReference>
<dbReference type="GO" id="GO:0016020">
    <property type="term" value="C:membrane"/>
    <property type="evidence" value="ECO:0007669"/>
    <property type="project" value="TreeGrafter"/>
</dbReference>
<evidence type="ECO:0000313" key="2">
    <source>
        <dbReference type="EnsemblMetazoa" id="ADIR002569-PA"/>
    </source>
</evidence>
<dbReference type="GO" id="GO:1902936">
    <property type="term" value="F:phosphatidylinositol bisphosphate binding"/>
    <property type="evidence" value="ECO:0007669"/>
    <property type="project" value="TreeGrafter"/>
</dbReference>
<dbReference type="InterPro" id="IPR036865">
    <property type="entry name" value="CRAL-TRIO_dom_sf"/>
</dbReference>
<reference evidence="3" key="1">
    <citation type="submission" date="2013-03" db="EMBL/GenBank/DDBJ databases">
        <title>The Genome Sequence of Anopheles dirus WRAIR2.</title>
        <authorList>
            <consortium name="The Broad Institute Genomics Platform"/>
            <person name="Neafsey D.E."/>
            <person name="Walton C."/>
            <person name="Walker B."/>
            <person name="Young S.K."/>
            <person name="Zeng Q."/>
            <person name="Gargeya S."/>
            <person name="Fitzgerald M."/>
            <person name="Haas B."/>
            <person name="Abouelleil A."/>
            <person name="Allen A.W."/>
            <person name="Alvarado L."/>
            <person name="Arachchi H.M."/>
            <person name="Berlin A.M."/>
            <person name="Chapman S.B."/>
            <person name="Gainer-Dewar J."/>
            <person name="Goldberg J."/>
            <person name="Griggs A."/>
            <person name="Gujja S."/>
            <person name="Hansen M."/>
            <person name="Howarth C."/>
            <person name="Imamovic A."/>
            <person name="Ireland A."/>
            <person name="Larimer J."/>
            <person name="McCowan C."/>
            <person name="Murphy C."/>
            <person name="Pearson M."/>
            <person name="Poon T.W."/>
            <person name="Priest M."/>
            <person name="Roberts A."/>
            <person name="Saif S."/>
            <person name="Shea T."/>
            <person name="Sisk P."/>
            <person name="Sykes S."/>
            <person name="Wortman J."/>
            <person name="Nusbaum C."/>
            <person name="Birren B."/>
        </authorList>
    </citation>
    <scope>NUCLEOTIDE SEQUENCE [LARGE SCALE GENOMIC DNA]</scope>
    <source>
        <strain evidence="3">WRAIR2</strain>
    </source>
</reference>
<dbReference type="Gene3D" id="3.40.525.10">
    <property type="entry name" value="CRAL-TRIO lipid binding domain"/>
    <property type="match status" value="1"/>
</dbReference>
<proteinExistence type="predicted"/>
<reference evidence="2" key="2">
    <citation type="submission" date="2020-05" db="UniProtKB">
        <authorList>
            <consortium name="EnsemblMetazoa"/>
        </authorList>
    </citation>
    <scope>IDENTIFICATION</scope>
    <source>
        <strain evidence="2">WRAIR2</strain>
    </source>
</reference>
<feature type="domain" description="CRAL-TRIO" evidence="1">
    <location>
        <begin position="131"/>
        <end position="296"/>
    </location>
</feature>
<keyword evidence="3" id="KW-1185">Reference proteome</keyword>
<dbReference type="PRINTS" id="PR00180">
    <property type="entry name" value="CRETINALDHBP"/>
</dbReference>
<sequence>DADVRCSVLSIVRFSSALTLVRHRSSAGRAFRRFCCSKRQAPHYLLLVTMEHDLGFDLTEALEREDISREDLKALRSPPIEGVPASITDKQLACFLDACDKNIDETRKVLKIYYEARKNGPELFNNRDPLSAPIQQCLQNQDYFPLPTTPSGYSVVFHRLKNSRASNYHFDEAIKTYFMTIDSCLYTQGPRPGIIFLFDMKNVGLMHLTRINMSSVRKFFNYLQDGLPAKLKAIHVMNVVSFFDKILYIIKPFIHAEILNMLYLHSSNANMEKFYEEWIPKSGLPSDLGGDLKSIDELHQDHLKEFEKQRPYFLAEERHRNQESPIIEESTERMMKSLSID</sequence>
<dbReference type="CDD" id="cd00170">
    <property type="entry name" value="SEC14"/>
    <property type="match status" value="1"/>
</dbReference>